<dbReference type="PANTHER" id="PTHR31954">
    <property type="entry name" value="CILIA- AND FLAGELLA-ASSOCIATED PROTEIN 157"/>
    <property type="match status" value="1"/>
</dbReference>
<keyword evidence="5" id="KW-0969">Cilium</keyword>
<comment type="similarity">
    <text evidence="2">Belongs to the CFAP157 family.</text>
</comment>
<accession>A0AAN9DHK6</accession>
<evidence type="ECO:0000256" key="5">
    <source>
        <dbReference type="ARBA" id="ARBA00023069"/>
    </source>
</evidence>
<evidence type="ECO:0000256" key="2">
    <source>
        <dbReference type="ARBA" id="ARBA00010841"/>
    </source>
</evidence>
<dbReference type="GO" id="GO:0007288">
    <property type="term" value="P:sperm axoneme assembly"/>
    <property type="evidence" value="ECO:0007669"/>
    <property type="project" value="TreeGrafter"/>
</dbReference>
<comment type="subcellular location">
    <subcellularLocation>
        <location evidence="1">Cell projection</location>
        <location evidence="1">Cilium</location>
    </subcellularLocation>
</comment>
<evidence type="ECO:0000313" key="10">
    <source>
        <dbReference type="Proteomes" id="UP001364617"/>
    </source>
</evidence>
<feature type="compositionally biased region" description="Basic and acidic residues" evidence="8">
    <location>
        <begin position="9"/>
        <end position="36"/>
    </location>
</feature>
<keyword evidence="4 7" id="KW-0175">Coiled coil</keyword>
<feature type="region of interest" description="Disordered" evidence="8">
    <location>
        <begin position="1"/>
        <end position="36"/>
    </location>
</feature>
<dbReference type="GO" id="GO:0008017">
    <property type="term" value="F:microtubule binding"/>
    <property type="evidence" value="ECO:0007669"/>
    <property type="project" value="TreeGrafter"/>
</dbReference>
<dbReference type="InterPro" id="IPR038844">
    <property type="entry name" value="CFAP157"/>
</dbReference>
<keyword evidence="10" id="KW-1185">Reference proteome</keyword>
<feature type="compositionally biased region" description="Polar residues" evidence="8">
    <location>
        <begin position="460"/>
        <end position="478"/>
    </location>
</feature>
<sequence length="478" mass="55125">MPPKKNGKGSRDVLSNKKERIEPEQKNGEELTESDRNFLRAQIRDLEERLERYQLKCDELEVKEKDLSSKINNVEKGKKDIVLYMKRTLAQKEDELNDLAETLSRHQQAQEAERESFELQLSMLRHELQENKEKLTSENMTLAGKLASLEDFSMQREKLMAERRSLEQQLQNQKEEHQAQVYNLEKKAVLDNDRLKKEMLQHVAAVAAEFRRVSDQKMPETTMRAMQENISVTAQLQLLSDKTQELLKENDALRARERQLKIENGITEPLLHEITKKNVANQKVVHQLTEKCKQMQSEVEKCAQLKLENQDLLDSHSAVSTELDALRKKHATVIEVLNQTKAEARTHRRELEEERTLRGQIKTVLEEAAIALKEALWEVPKEQDSELKVTVRRNQMMQKLLAVLDSAAALGKGPALTELACRSDLKKVSDMKRTSELQQKSNVSHFETGDLGLVPRKTHTTSSKMRNLSRSAYTSPHK</sequence>
<dbReference type="AlphaFoldDB" id="A0AAN9DHK6"/>
<feature type="coiled-coil region" evidence="7">
    <location>
        <begin position="236"/>
        <end position="305"/>
    </location>
</feature>
<comment type="caution">
    <text evidence="9">The sequence shown here is derived from an EMBL/GenBank/DDBJ whole genome shotgun (WGS) entry which is preliminary data.</text>
</comment>
<reference evidence="9 10" key="1">
    <citation type="submission" date="2024-02" db="EMBL/GenBank/DDBJ databases">
        <title>Chromosome-level genome assembly of the Eurasian Minnow (Phoxinus phoxinus).</title>
        <authorList>
            <person name="Oriowo T.O."/>
            <person name="Martin S."/>
            <person name="Stange M."/>
            <person name="Chrysostomakis Y."/>
            <person name="Brown T."/>
            <person name="Winkler S."/>
            <person name="Kukowka S."/>
            <person name="Myers E.W."/>
            <person name="Bohne A."/>
        </authorList>
    </citation>
    <scope>NUCLEOTIDE SEQUENCE [LARGE SCALE GENOMIC DNA]</scope>
    <source>
        <strain evidence="9">ZFMK-TIS-60720</strain>
        <tissue evidence="9">Whole Organism</tissue>
    </source>
</reference>
<evidence type="ECO:0000313" key="9">
    <source>
        <dbReference type="EMBL" id="KAK7173665.1"/>
    </source>
</evidence>
<name>A0AAN9DHK6_9TELE</name>
<proteinExistence type="inferred from homology"/>
<evidence type="ECO:0000256" key="6">
    <source>
        <dbReference type="ARBA" id="ARBA00023273"/>
    </source>
</evidence>
<keyword evidence="6" id="KW-0966">Cell projection</keyword>
<dbReference type="PANTHER" id="PTHR31954:SF1">
    <property type="entry name" value="CILIA- AND FLAGELLA-ASSOCIATED PROTEIN 157"/>
    <property type="match status" value="1"/>
</dbReference>
<evidence type="ECO:0000256" key="8">
    <source>
        <dbReference type="SAM" id="MobiDB-lite"/>
    </source>
</evidence>
<dbReference type="EMBL" id="JAYKXH010000003">
    <property type="protein sequence ID" value="KAK7173665.1"/>
    <property type="molecule type" value="Genomic_DNA"/>
</dbReference>
<evidence type="ECO:0000256" key="7">
    <source>
        <dbReference type="SAM" id="Coils"/>
    </source>
</evidence>
<evidence type="ECO:0000256" key="4">
    <source>
        <dbReference type="ARBA" id="ARBA00023054"/>
    </source>
</evidence>
<evidence type="ECO:0000256" key="1">
    <source>
        <dbReference type="ARBA" id="ARBA00004138"/>
    </source>
</evidence>
<evidence type="ECO:0000256" key="3">
    <source>
        <dbReference type="ARBA" id="ARBA00014087"/>
    </source>
</evidence>
<gene>
    <name evidence="9" type="ORF">R3I93_003476</name>
</gene>
<feature type="compositionally biased region" description="Polar residues" evidence="8">
    <location>
        <begin position="436"/>
        <end position="445"/>
    </location>
</feature>
<dbReference type="GO" id="GO:0036064">
    <property type="term" value="C:ciliary basal body"/>
    <property type="evidence" value="ECO:0007669"/>
    <property type="project" value="TreeGrafter"/>
</dbReference>
<organism evidence="9 10">
    <name type="scientific">Phoxinus phoxinus</name>
    <name type="common">Eurasian minnow</name>
    <dbReference type="NCBI Taxonomy" id="58324"/>
    <lineage>
        <taxon>Eukaryota</taxon>
        <taxon>Metazoa</taxon>
        <taxon>Chordata</taxon>
        <taxon>Craniata</taxon>
        <taxon>Vertebrata</taxon>
        <taxon>Euteleostomi</taxon>
        <taxon>Actinopterygii</taxon>
        <taxon>Neopterygii</taxon>
        <taxon>Teleostei</taxon>
        <taxon>Ostariophysi</taxon>
        <taxon>Cypriniformes</taxon>
        <taxon>Leuciscidae</taxon>
        <taxon>Phoxininae</taxon>
        <taxon>Phoxinus</taxon>
    </lineage>
</organism>
<dbReference type="Proteomes" id="UP001364617">
    <property type="component" value="Unassembled WGS sequence"/>
</dbReference>
<protein>
    <recommendedName>
        <fullName evidence="3">Cilia- and flagella-associated protein 157</fullName>
    </recommendedName>
</protein>
<feature type="region of interest" description="Disordered" evidence="8">
    <location>
        <begin position="432"/>
        <end position="478"/>
    </location>
</feature>